<feature type="region of interest" description="Disordered" evidence="1">
    <location>
        <begin position="234"/>
        <end position="496"/>
    </location>
</feature>
<dbReference type="Proteomes" id="UP000237144">
    <property type="component" value="Unassembled WGS sequence"/>
</dbReference>
<feature type="compositionally biased region" description="Low complexity" evidence="1">
    <location>
        <begin position="309"/>
        <end position="327"/>
    </location>
</feature>
<comment type="caution">
    <text evidence="2">The sequence shown here is derived from an EMBL/GenBank/DDBJ whole genome shotgun (WGS) entry which is preliminary data.</text>
</comment>
<gene>
    <name evidence="2" type="ORF">BMF94_0975</name>
</gene>
<feature type="compositionally biased region" description="Polar residues" evidence="1">
    <location>
        <begin position="370"/>
        <end position="389"/>
    </location>
</feature>
<feature type="compositionally biased region" description="Pro residues" evidence="1">
    <location>
        <begin position="238"/>
        <end position="252"/>
    </location>
</feature>
<evidence type="ECO:0000313" key="2">
    <source>
        <dbReference type="EMBL" id="POY75892.1"/>
    </source>
</evidence>
<dbReference type="EMBL" id="PJQD01000009">
    <property type="protein sequence ID" value="POY75892.1"/>
    <property type="molecule type" value="Genomic_DNA"/>
</dbReference>
<reference evidence="2 3" key="1">
    <citation type="journal article" date="2018" name="Front. Microbiol.">
        <title>Prospects for Fungal Bioremediation of Acidic Radioactive Waste Sites: Characterization and Genome Sequence of Rhodotorula taiwanensis MD1149.</title>
        <authorList>
            <person name="Tkavc R."/>
            <person name="Matrosova V.Y."/>
            <person name="Grichenko O.E."/>
            <person name="Gostincar C."/>
            <person name="Volpe R.P."/>
            <person name="Klimenkova P."/>
            <person name="Gaidamakova E.K."/>
            <person name="Zhou C.E."/>
            <person name="Stewart B.J."/>
            <person name="Lyman M.G."/>
            <person name="Malfatti S.A."/>
            <person name="Rubinfeld B."/>
            <person name="Courtot M."/>
            <person name="Singh J."/>
            <person name="Dalgard C.L."/>
            <person name="Hamilton T."/>
            <person name="Frey K.G."/>
            <person name="Gunde-Cimerman N."/>
            <person name="Dugan L."/>
            <person name="Daly M.J."/>
        </authorList>
    </citation>
    <scope>NUCLEOTIDE SEQUENCE [LARGE SCALE GENOMIC DNA]</scope>
    <source>
        <strain evidence="2 3">MD1149</strain>
    </source>
</reference>
<organism evidence="2 3">
    <name type="scientific">Rhodotorula taiwanensis</name>
    <dbReference type="NCBI Taxonomy" id="741276"/>
    <lineage>
        <taxon>Eukaryota</taxon>
        <taxon>Fungi</taxon>
        <taxon>Dikarya</taxon>
        <taxon>Basidiomycota</taxon>
        <taxon>Pucciniomycotina</taxon>
        <taxon>Microbotryomycetes</taxon>
        <taxon>Sporidiobolales</taxon>
        <taxon>Sporidiobolaceae</taxon>
        <taxon>Rhodotorula</taxon>
    </lineage>
</organism>
<name>A0A2S5BGK3_9BASI</name>
<evidence type="ECO:0000256" key="1">
    <source>
        <dbReference type="SAM" id="MobiDB-lite"/>
    </source>
</evidence>
<dbReference type="OrthoDB" id="2538408at2759"/>
<dbReference type="AlphaFoldDB" id="A0A2S5BGK3"/>
<feature type="compositionally biased region" description="Pro residues" evidence="1">
    <location>
        <begin position="345"/>
        <end position="364"/>
    </location>
</feature>
<feature type="compositionally biased region" description="Low complexity" evidence="1">
    <location>
        <begin position="421"/>
        <end position="461"/>
    </location>
</feature>
<accession>A0A2S5BGK3</accession>
<proteinExistence type="predicted"/>
<evidence type="ECO:0000313" key="3">
    <source>
        <dbReference type="Proteomes" id="UP000237144"/>
    </source>
</evidence>
<keyword evidence="3" id="KW-1185">Reference proteome</keyword>
<feature type="compositionally biased region" description="Low complexity" evidence="1">
    <location>
        <begin position="335"/>
        <end position="344"/>
    </location>
</feature>
<sequence length="496" mass="52807">MSAVYSIFTSPHHPPVADHLPTLIVTPNGRPNQILYTYLHTALNTENYLLTPSDAGDLCVAKLYPPDSSGSLRAASTSANGAASSLGHGSALGAAMGGAHIRCEASRGLNWRIHQTGIQNPVYKLLLPNPDQPQSDQPLFQISKPNPHAPYWSMFYFAYAGHLIPPRRVEFGRISKNPPEAGGGTRVAITGRTDEEKAVWKSIGDGNEDGVEWIVLCAALAVLDDEIVAAAEKAGFPPGGPSGPRLRPPPPIGGGGGAKMPMPPPSPSKARIHPPVNYATEMPRSASSTSLGQADGRLPLHTLPPPSPQRQRVMQQPPHQQQQQQRPMMPPMPRPQEQQRQAYQQPPPPPRSAPPPQALQPQQPPQRQQSMPTPASHSAPNSYVSTPPRQASLAPAPPTGASRQPAGYQPSSRPAPPPNGQVPLPGQQQQQQQQQLAPPRGFQLSDGPSPSSSSASRLPLPGERPAPSGGGDSSAAARMVQREVEAKRMQKLRNGA</sequence>
<protein>
    <submittedName>
        <fullName evidence="2">Uncharacterized protein</fullName>
    </submittedName>
</protein>
<dbReference type="STRING" id="741276.A0A2S5BGK3"/>